<evidence type="ECO:0000313" key="3">
    <source>
        <dbReference type="Proteomes" id="UP001430356"/>
    </source>
</evidence>
<evidence type="ECO:0000259" key="1">
    <source>
        <dbReference type="Pfam" id="PF14529"/>
    </source>
</evidence>
<dbReference type="Proteomes" id="UP001430356">
    <property type="component" value="Unassembled WGS sequence"/>
</dbReference>
<gene>
    <name evidence="2" type="ORF">NESM_000905200</name>
</gene>
<keyword evidence="2" id="KW-0540">Nuclease</keyword>
<evidence type="ECO:0000313" key="2">
    <source>
        <dbReference type="EMBL" id="KAK7199327.1"/>
    </source>
</evidence>
<dbReference type="SUPFAM" id="SSF56219">
    <property type="entry name" value="DNase I-like"/>
    <property type="match status" value="1"/>
</dbReference>
<dbReference type="EMBL" id="JAECZO010000295">
    <property type="protein sequence ID" value="KAK7199327.1"/>
    <property type="molecule type" value="Genomic_DNA"/>
</dbReference>
<dbReference type="InterPro" id="IPR036691">
    <property type="entry name" value="Endo/exonu/phosph_ase_sf"/>
</dbReference>
<dbReference type="GO" id="GO:0004519">
    <property type="term" value="F:endonuclease activity"/>
    <property type="evidence" value="ECO:0007669"/>
    <property type="project" value="UniProtKB-KW"/>
</dbReference>
<dbReference type="Pfam" id="PF14529">
    <property type="entry name" value="Exo_endo_phos_2"/>
    <property type="match status" value="1"/>
</dbReference>
<protein>
    <submittedName>
        <fullName evidence="2">Endonuclease-reverse transcriptase</fullName>
    </submittedName>
</protein>
<dbReference type="Gene3D" id="3.60.10.10">
    <property type="entry name" value="Endonuclease/exonuclease/phosphatase"/>
    <property type="match status" value="1"/>
</dbReference>
<sequence length="148" mass="16526">MRHCSHAWNSILTFSTPSDQRGLYEVVGSPSRQTNDITVSPRSQAGHMLGDHGALLEWQCADIQDSLLLRTTRICNVYVRPGASAPVDAWLVELVSRLRPDIIGGDLNARHERWSPAARLSATQTFARGDKILAFLEHTLYRTSSQRT</sequence>
<dbReference type="InterPro" id="IPR005135">
    <property type="entry name" value="Endo/exonuclease/phosphatase"/>
</dbReference>
<organism evidence="2 3">
    <name type="scientific">Novymonas esmeraldas</name>
    <dbReference type="NCBI Taxonomy" id="1808958"/>
    <lineage>
        <taxon>Eukaryota</taxon>
        <taxon>Discoba</taxon>
        <taxon>Euglenozoa</taxon>
        <taxon>Kinetoplastea</taxon>
        <taxon>Metakinetoplastina</taxon>
        <taxon>Trypanosomatida</taxon>
        <taxon>Trypanosomatidae</taxon>
        <taxon>Novymonas</taxon>
    </lineage>
</organism>
<keyword evidence="2" id="KW-0378">Hydrolase</keyword>
<accession>A0AAW0F0K9</accession>
<feature type="domain" description="Endonuclease/exonuclease/phosphatase" evidence="1">
    <location>
        <begin position="73"/>
        <end position="139"/>
    </location>
</feature>
<name>A0AAW0F0K9_9TRYP</name>
<reference evidence="2 3" key="1">
    <citation type="journal article" date="2021" name="MBio">
        <title>A New Model Trypanosomatid, Novymonas esmeraldas: Genomic Perception of Its 'Candidatus Pandoraea novymonadis' Endosymbiont.</title>
        <authorList>
            <person name="Zakharova A."/>
            <person name="Saura A."/>
            <person name="Butenko A."/>
            <person name="Podesvova L."/>
            <person name="Warmusova S."/>
            <person name="Kostygov A.Y."/>
            <person name="Nenarokova A."/>
            <person name="Lukes J."/>
            <person name="Opperdoes F.R."/>
            <person name="Yurchenko V."/>
        </authorList>
    </citation>
    <scope>NUCLEOTIDE SEQUENCE [LARGE SCALE GENOMIC DNA]</scope>
    <source>
        <strain evidence="2 3">E262AT.01</strain>
    </source>
</reference>
<dbReference type="AlphaFoldDB" id="A0AAW0F0K9"/>
<keyword evidence="2" id="KW-0255">Endonuclease</keyword>
<proteinExistence type="predicted"/>
<comment type="caution">
    <text evidence="2">The sequence shown here is derived from an EMBL/GenBank/DDBJ whole genome shotgun (WGS) entry which is preliminary data.</text>
</comment>
<keyword evidence="3" id="KW-1185">Reference proteome</keyword>